<name>A0A9P5NFK9_GYMJU</name>
<feature type="region of interest" description="Disordered" evidence="1">
    <location>
        <begin position="1"/>
        <end position="27"/>
    </location>
</feature>
<proteinExistence type="predicted"/>
<dbReference type="EMBL" id="JADNYJ010000136">
    <property type="protein sequence ID" value="KAF8880891.1"/>
    <property type="molecule type" value="Genomic_DNA"/>
</dbReference>
<sequence length="178" mass="18555">MTNTNTNTTASSTNSTVSSQQHAGSGAANKVKGVVEYIHGAGENLRGTALSFIDSLGSSGETKYDDIARRGRMEMEQGSRNVRSPNPPHAMATSTSSGYSRSPATDATGMQSYATSGQNGPYDRGSGGYGHPQGYRAGNANMTSGSTYPGHHRDDAVTGVPQSEIQQGQGMEQCKDKA</sequence>
<reference evidence="2" key="1">
    <citation type="submission" date="2020-11" db="EMBL/GenBank/DDBJ databases">
        <authorList>
            <consortium name="DOE Joint Genome Institute"/>
            <person name="Ahrendt S."/>
            <person name="Riley R."/>
            <person name="Andreopoulos W."/>
            <person name="LaButti K."/>
            <person name="Pangilinan J."/>
            <person name="Ruiz-duenas F.J."/>
            <person name="Barrasa J.M."/>
            <person name="Sanchez-Garcia M."/>
            <person name="Camarero S."/>
            <person name="Miyauchi S."/>
            <person name="Serrano A."/>
            <person name="Linde D."/>
            <person name="Babiker R."/>
            <person name="Drula E."/>
            <person name="Ayuso-Fernandez I."/>
            <person name="Pacheco R."/>
            <person name="Padilla G."/>
            <person name="Ferreira P."/>
            <person name="Barriuso J."/>
            <person name="Kellner H."/>
            <person name="Castanera R."/>
            <person name="Alfaro M."/>
            <person name="Ramirez L."/>
            <person name="Pisabarro A.G."/>
            <person name="Kuo A."/>
            <person name="Tritt A."/>
            <person name="Lipzen A."/>
            <person name="He G."/>
            <person name="Yan M."/>
            <person name="Ng V."/>
            <person name="Cullen D."/>
            <person name="Martin F."/>
            <person name="Rosso M.-N."/>
            <person name="Henrissat B."/>
            <person name="Hibbett D."/>
            <person name="Martinez A.T."/>
            <person name="Grigoriev I.V."/>
        </authorList>
    </citation>
    <scope>NUCLEOTIDE SEQUENCE</scope>
    <source>
        <strain evidence="2">AH 44721</strain>
    </source>
</reference>
<feature type="compositionally biased region" description="Low complexity" evidence="1">
    <location>
        <begin position="1"/>
        <end position="19"/>
    </location>
</feature>
<accession>A0A9P5NFK9</accession>
<feature type="compositionally biased region" description="Polar residues" evidence="1">
    <location>
        <begin position="160"/>
        <end position="170"/>
    </location>
</feature>
<protein>
    <submittedName>
        <fullName evidence="2">Uncharacterized protein</fullName>
    </submittedName>
</protein>
<dbReference type="Proteomes" id="UP000724874">
    <property type="component" value="Unassembled WGS sequence"/>
</dbReference>
<organism evidence="2 3">
    <name type="scientific">Gymnopilus junonius</name>
    <name type="common">Spectacular rustgill mushroom</name>
    <name type="synonym">Gymnopilus spectabilis subsp. junonius</name>
    <dbReference type="NCBI Taxonomy" id="109634"/>
    <lineage>
        <taxon>Eukaryota</taxon>
        <taxon>Fungi</taxon>
        <taxon>Dikarya</taxon>
        <taxon>Basidiomycota</taxon>
        <taxon>Agaricomycotina</taxon>
        <taxon>Agaricomycetes</taxon>
        <taxon>Agaricomycetidae</taxon>
        <taxon>Agaricales</taxon>
        <taxon>Agaricineae</taxon>
        <taxon>Hymenogastraceae</taxon>
        <taxon>Gymnopilus</taxon>
    </lineage>
</organism>
<evidence type="ECO:0000256" key="1">
    <source>
        <dbReference type="SAM" id="MobiDB-lite"/>
    </source>
</evidence>
<evidence type="ECO:0000313" key="2">
    <source>
        <dbReference type="EMBL" id="KAF8880891.1"/>
    </source>
</evidence>
<dbReference type="OrthoDB" id="2590867at2759"/>
<keyword evidence="3" id="KW-1185">Reference proteome</keyword>
<evidence type="ECO:0000313" key="3">
    <source>
        <dbReference type="Proteomes" id="UP000724874"/>
    </source>
</evidence>
<gene>
    <name evidence="2" type="ORF">CPB84DRAFT_1851705</name>
</gene>
<feature type="compositionally biased region" description="Polar residues" evidence="1">
    <location>
        <begin position="92"/>
        <end position="119"/>
    </location>
</feature>
<dbReference type="AlphaFoldDB" id="A0A9P5NFK9"/>
<comment type="caution">
    <text evidence="2">The sequence shown here is derived from an EMBL/GenBank/DDBJ whole genome shotgun (WGS) entry which is preliminary data.</text>
</comment>
<feature type="compositionally biased region" description="Basic and acidic residues" evidence="1">
    <location>
        <begin position="62"/>
        <end position="77"/>
    </location>
</feature>
<feature type="region of interest" description="Disordered" evidence="1">
    <location>
        <begin position="55"/>
        <end position="178"/>
    </location>
</feature>